<proteinExistence type="predicted"/>
<sequence>GRRFPAHRSPPGRAAGHRRHPRRGRDAHPTATRGHRTRTGARVAGPPAPTAGRHGARPRHRARRAAGADGHGRPDLGAAQARDRRAGHRPAHAARPRAVGRGAAAPGGRGRRPGRALRLRRAAERHQRRGRRRPARPDRHPLRRAAGGRRRQGAVHRLHRGGAGDRGGGAGAADRDARPAAARPHRRALGPPLPDGVPARGPVHGAVRPVRRVPHDRTGGRARPAGVRVLPRRRPGHAQHPAGTAAHRRLLLAAGAAGPRRRPGARSRPPAARAAQHPVGAPHPAGLRTGHDHDPVQRDRRILRALGADGGPPVRRPGHRRHPGAHARARGGDGAHPAPGRAGNRRAVRPPLRRRGEPRRHDRL</sequence>
<evidence type="ECO:0000256" key="1">
    <source>
        <dbReference type="SAM" id="MobiDB-lite"/>
    </source>
</evidence>
<gene>
    <name evidence="2" type="ORF">AVDCRST_MAG57-3126</name>
</gene>
<dbReference type="AlphaFoldDB" id="A0A6J4J1F3"/>
<protein>
    <submittedName>
        <fullName evidence="2">DNA recombination protein RmuC</fullName>
    </submittedName>
</protein>
<feature type="compositionally biased region" description="Basic residues" evidence="1">
    <location>
        <begin position="109"/>
        <end position="120"/>
    </location>
</feature>
<accession>A0A6J4J1F3</accession>
<feature type="compositionally biased region" description="Basic residues" evidence="1">
    <location>
        <begin position="85"/>
        <end position="95"/>
    </location>
</feature>
<feature type="compositionally biased region" description="Basic residues" evidence="1">
    <location>
        <begin position="316"/>
        <end position="329"/>
    </location>
</feature>
<feature type="region of interest" description="Disordered" evidence="1">
    <location>
        <begin position="1"/>
        <end position="205"/>
    </location>
</feature>
<feature type="compositionally biased region" description="Basic residues" evidence="1">
    <location>
        <begin position="54"/>
        <end position="64"/>
    </location>
</feature>
<name>A0A6J4J1F3_9ACTN</name>
<organism evidence="2">
    <name type="scientific">uncultured Blastococcus sp</name>
    <dbReference type="NCBI Taxonomy" id="217144"/>
    <lineage>
        <taxon>Bacteria</taxon>
        <taxon>Bacillati</taxon>
        <taxon>Actinomycetota</taxon>
        <taxon>Actinomycetes</taxon>
        <taxon>Geodermatophilales</taxon>
        <taxon>Geodermatophilaceae</taxon>
        <taxon>Blastococcus</taxon>
        <taxon>environmental samples</taxon>
    </lineage>
</organism>
<feature type="compositionally biased region" description="Low complexity" evidence="1">
    <location>
        <begin position="96"/>
        <end position="106"/>
    </location>
</feature>
<feature type="compositionally biased region" description="Basic residues" evidence="1">
    <location>
        <begin position="15"/>
        <end position="25"/>
    </location>
</feature>
<reference evidence="2" key="1">
    <citation type="submission" date="2020-02" db="EMBL/GenBank/DDBJ databases">
        <authorList>
            <person name="Meier V. D."/>
        </authorList>
    </citation>
    <scope>NUCLEOTIDE SEQUENCE</scope>
    <source>
        <strain evidence="2">AVDCRST_MAG57</strain>
    </source>
</reference>
<feature type="non-terminal residue" evidence="2">
    <location>
        <position position="364"/>
    </location>
</feature>
<evidence type="ECO:0000313" key="2">
    <source>
        <dbReference type="EMBL" id="CAA9265605.1"/>
    </source>
</evidence>
<feature type="compositionally biased region" description="Basic and acidic residues" evidence="1">
    <location>
        <begin position="289"/>
        <end position="302"/>
    </location>
</feature>
<feature type="compositionally biased region" description="Low complexity" evidence="1">
    <location>
        <begin position="266"/>
        <end position="275"/>
    </location>
</feature>
<dbReference type="EMBL" id="CADCTI010000239">
    <property type="protein sequence ID" value="CAA9265605.1"/>
    <property type="molecule type" value="Genomic_DNA"/>
</dbReference>
<feature type="non-terminal residue" evidence="2">
    <location>
        <position position="1"/>
    </location>
</feature>
<feature type="region of interest" description="Disordered" evidence="1">
    <location>
        <begin position="255"/>
        <end position="364"/>
    </location>
</feature>
<feature type="compositionally biased region" description="Basic residues" evidence="1">
    <location>
        <begin position="141"/>
        <end position="160"/>
    </location>
</feature>
<feature type="compositionally biased region" description="Basic residues" evidence="1">
    <location>
        <begin position="343"/>
        <end position="364"/>
    </location>
</feature>